<sequence length="40" mass="4791">MYERLLACGFTEQMAMDILTLFPDPDELRTYVYFAELFHV</sequence>
<protein>
    <submittedName>
        <fullName evidence="1">Uncharacterized protein</fullName>
    </submittedName>
</protein>
<proteinExistence type="predicted"/>
<name>A0A8S5QLI5_9CAUD</name>
<accession>A0A8S5QLI5</accession>
<dbReference type="EMBL" id="BK015688">
    <property type="protein sequence ID" value="DAE19858.1"/>
    <property type="molecule type" value="Genomic_DNA"/>
</dbReference>
<organism evidence="1">
    <name type="scientific">Siphoviridae sp. ctVCm11</name>
    <dbReference type="NCBI Taxonomy" id="2826358"/>
    <lineage>
        <taxon>Viruses</taxon>
        <taxon>Duplodnaviria</taxon>
        <taxon>Heunggongvirae</taxon>
        <taxon>Uroviricota</taxon>
        <taxon>Caudoviricetes</taxon>
    </lineage>
</organism>
<reference evidence="1" key="1">
    <citation type="journal article" date="2021" name="Proc. Natl. Acad. Sci. U.S.A.">
        <title>A Catalog of Tens of Thousands of Viruses from Human Metagenomes Reveals Hidden Associations with Chronic Diseases.</title>
        <authorList>
            <person name="Tisza M.J."/>
            <person name="Buck C.B."/>
        </authorList>
    </citation>
    <scope>NUCLEOTIDE SEQUENCE</scope>
    <source>
        <strain evidence="1">CtVCm11</strain>
    </source>
</reference>
<evidence type="ECO:0000313" key="1">
    <source>
        <dbReference type="EMBL" id="DAE19858.1"/>
    </source>
</evidence>